<dbReference type="GO" id="GO:0032451">
    <property type="term" value="F:demethylase activity"/>
    <property type="evidence" value="ECO:0007669"/>
    <property type="project" value="InterPro"/>
</dbReference>
<feature type="compositionally biased region" description="Low complexity" evidence="2">
    <location>
        <begin position="618"/>
        <end position="627"/>
    </location>
</feature>
<evidence type="ECO:0000256" key="1">
    <source>
        <dbReference type="ARBA" id="ARBA00007879"/>
    </source>
</evidence>
<proteinExistence type="inferred from homology"/>
<comment type="similarity">
    <text evidence="1">Belongs to the alkB family.</text>
</comment>
<dbReference type="AlphaFoldDB" id="A0A4P1R4J1"/>
<evidence type="ECO:0000313" key="3">
    <source>
        <dbReference type="EMBL" id="OIW00736.1"/>
    </source>
</evidence>
<accession>A0A4P1R4J1</accession>
<dbReference type="PANTHER" id="PTHR31447">
    <property type="entry name" value="HYDROXYPROLINE-RICH GLYCOPROTEIN FAMILY PROTEIN-RELATED"/>
    <property type="match status" value="1"/>
</dbReference>
<dbReference type="Proteomes" id="UP000188354">
    <property type="component" value="Chromosome LG12"/>
</dbReference>
<organism evidence="3 4">
    <name type="scientific">Lupinus angustifolius</name>
    <name type="common">Narrow-leaved blue lupine</name>
    <dbReference type="NCBI Taxonomy" id="3871"/>
    <lineage>
        <taxon>Eukaryota</taxon>
        <taxon>Viridiplantae</taxon>
        <taxon>Streptophyta</taxon>
        <taxon>Embryophyta</taxon>
        <taxon>Tracheophyta</taxon>
        <taxon>Spermatophyta</taxon>
        <taxon>Magnoliopsida</taxon>
        <taxon>eudicotyledons</taxon>
        <taxon>Gunneridae</taxon>
        <taxon>Pentapetalae</taxon>
        <taxon>rosids</taxon>
        <taxon>fabids</taxon>
        <taxon>Fabales</taxon>
        <taxon>Fabaceae</taxon>
        <taxon>Papilionoideae</taxon>
        <taxon>50 kb inversion clade</taxon>
        <taxon>genistoids sensu lato</taxon>
        <taxon>core genistoids</taxon>
        <taxon>Genisteae</taxon>
        <taxon>Lupinus</taxon>
    </lineage>
</organism>
<gene>
    <name evidence="3" type="ORF">TanjilG_09705</name>
</gene>
<dbReference type="Gramene" id="OIW00736">
    <property type="protein sequence ID" value="OIW00736"/>
    <property type="gene ID" value="TanjilG_09705"/>
</dbReference>
<feature type="region of interest" description="Disordered" evidence="2">
    <location>
        <begin position="174"/>
        <end position="202"/>
    </location>
</feature>
<reference evidence="3 4" key="1">
    <citation type="journal article" date="2017" name="Plant Biotechnol. J.">
        <title>A comprehensive draft genome sequence for lupin (Lupinus angustifolius), an emerging health food: insights into plant-microbe interactions and legume evolution.</title>
        <authorList>
            <person name="Hane J.K."/>
            <person name="Ming Y."/>
            <person name="Kamphuis L.G."/>
            <person name="Nelson M.N."/>
            <person name="Garg G."/>
            <person name="Atkins C.A."/>
            <person name="Bayer P.E."/>
            <person name="Bravo A."/>
            <person name="Bringans S."/>
            <person name="Cannon S."/>
            <person name="Edwards D."/>
            <person name="Foley R."/>
            <person name="Gao L.L."/>
            <person name="Harrison M.J."/>
            <person name="Huang W."/>
            <person name="Hurgobin B."/>
            <person name="Li S."/>
            <person name="Liu C.W."/>
            <person name="McGrath A."/>
            <person name="Morahan G."/>
            <person name="Murray J."/>
            <person name="Weller J."/>
            <person name="Jian J."/>
            <person name="Singh K.B."/>
        </authorList>
    </citation>
    <scope>NUCLEOTIDE SEQUENCE [LARGE SCALE GENOMIC DNA]</scope>
    <source>
        <strain evidence="4">cv. Tanjil</strain>
        <tissue evidence="3">Whole plant</tissue>
    </source>
</reference>
<dbReference type="InterPro" id="IPR037151">
    <property type="entry name" value="AlkB-like_sf"/>
</dbReference>
<dbReference type="InterPro" id="IPR044842">
    <property type="entry name" value="ALKBH9B/ALKBH10B-like"/>
</dbReference>
<keyword evidence="4" id="KW-1185">Reference proteome</keyword>
<dbReference type="SUPFAM" id="SSF51197">
    <property type="entry name" value="Clavaminate synthase-like"/>
    <property type="match status" value="1"/>
</dbReference>
<dbReference type="STRING" id="3871.A0A4P1R4J1"/>
<evidence type="ECO:0000256" key="2">
    <source>
        <dbReference type="SAM" id="MobiDB-lite"/>
    </source>
</evidence>
<dbReference type="Gene3D" id="2.60.120.590">
    <property type="entry name" value="Alpha-ketoglutarate-dependent dioxygenase AlkB-like"/>
    <property type="match status" value="1"/>
</dbReference>
<dbReference type="GO" id="GO:0003729">
    <property type="term" value="F:mRNA binding"/>
    <property type="evidence" value="ECO:0007669"/>
    <property type="project" value="InterPro"/>
</dbReference>
<feature type="region of interest" description="Disordered" evidence="2">
    <location>
        <begin position="591"/>
        <end position="673"/>
    </location>
</feature>
<sequence length="794" mass="86409">MAMPSGNMVAKDKMQFPSGGGGGGNGVGSSGEINRHHYGQQWVVDERDGIIGWLRSEFAAANAIIDTLCNHLHVVGDPGEYDMVTGAIQQRRCNWNQVLLMQQYFSVAEVGHALQQVAWRRQQRSTDPVKVGAKEGRRFGPGYRQGQRFEAAKVGYNSSVESYSHEGNTVVTGVAEKGTPVSEKSEELKSGSKVGKTDYNNLASSVEKKDDLTKLQTEGNLKRSGSSQGSLVKSESEVVGVNGNDSHSIQNQHQSHNLSAVAKTFIGNEMFDGKMVNVVDGLKLYEDLFDGTEVSKLVSLVSELRISGRKGQLQGSQTYVVSRRPIKGHGREMIQLGVPIADAPPDGENMTGASRGTCYVIFLRCHFATFYTYKNIEPIPSLFQDIIHRMVSSQVMTVKPDACIVDFFNEGDHSQPYNWPHWIGRPVYILFLTDCEMTFGRLIASDHPGDYRGTLKLSLAPGSLLSLQGKSTDFTKYAIPSIHKPRILVTFTKSQPRKSIPSDAHRLALPAGPFHWGPPPSRPPNHTRHNLGPKHYGTVPSTGILPAPSIRPQIPPPNGMQMQPLFVPPPVISPMQFPAAVPIPAVPSSAGWTAPPPRHPPPRIAAPGTGVFLPPPGSGSSSQPLPGATLTEVSTPNMETPTIPDKEDGKSNLGSTSPSPEEKAQKQKFSNGHVDGTEVEQAVETEHDSNDKDIDVSELLLKPVHLVRGNGLLDQELVNILHALHVVHFYIRKGTALHTNVSNNDTKVVKLLDMQREKINGLKSVLLNEDDLALRVYSGCICFEWTGIVAAVAA</sequence>
<feature type="region of interest" description="Disordered" evidence="2">
    <location>
        <begin position="217"/>
        <end position="255"/>
    </location>
</feature>
<name>A0A4P1R4J1_LUPAN</name>
<feature type="compositionally biased region" description="Polar residues" evidence="2">
    <location>
        <begin position="217"/>
        <end position="233"/>
    </location>
</feature>
<dbReference type="PANTHER" id="PTHR31447:SF0">
    <property type="entry name" value="HYDROXYPROLINE-RICH GLYCOPROTEIN FAMILY PROTEIN"/>
    <property type="match status" value="1"/>
</dbReference>
<feature type="compositionally biased region" description="Gly residues" evidence="2">
    <location>
        <begin position="18"/>
        <end position="29"/>
    </location>
</feature>
<feature type="compositionally biased region" description="Polar residues" evidence="2">
    <location>
        <begin position="243"/>
        <end position="255"/>
    </location>
</feature>
<dbReference type="GO" id="GO:0006402">
    <property type="term" value="P:mRNA catabolic process"/>
    <property type="evidence" value="ECO:0007669"/>
    <property type="project" value="InterPro"/>
</dbReference>
<feature type="compositionally biased region" description="Pro residues" evidence="2">
    <location>
        <begin position="594"/>
        <end position="604"/>
    </location>
</feature>
<feature type="compositionally biased region" description="Polar residues" evidence="2">
    <location>
        <begin position="631"/>
        <end position="640"/>
    </location>
</feature>
<feature type="region of interest" description="Disordered" evidence="2">
    <location>
        <begin position="1"/>
        <end position="31"/>
    </location>
</feature>
<evidence type="ECO:0008006" key="5">
    <source>
        <dbReference type="Google" id="ProtNLM"/>
    </source>
</evidence>
<protein>
    <recommendedName>
        <fullName evidence="5">Alpha-ketoglutarate-dependent dioxygenase AlkB-like domain-containing protein</fullName>
    </recommendedName>
</protein>
<dbReference type="EMBL" id="CM007372">
    <property type="protein sequence ID" value="OIW00736.1"/>
    <property type="molecule type" value="Genomic_DNA"/>
</dbReference>
<evidence type="ECO:0000313" key="4">
    <source>
        <dbReference type="Proteomes" id="UP000188354"/>
    </source>
</evidence>